<evidence type="ECO:0000313" key="8">
    <source>
        <dbReference type="Proteomes" id="UP000076858"/>
    </source>
</evidence>
<dbReference type="EMBL" id="LRGB01002864">
    <property type="protein sequence ID" value="KZS05769.1"/>
    <property type="molecule type" value="Genomic_DNA"/>
</dbReference>
<dbReference type="InterPro" id="IPR003954">
    <property type="entry name" value="RRM_euk-type"/>
</dbReference>
<dbReference type="CDD" id="cd12649">
    <property type="entry name" value="RRM1_SXL"/>
    <property type="match status" value="1"/>
</dbReference>
<dbReference type="PANTHER" id="PTHR48027">
    <property type="entry name" value="HETEROGENEOUS NUCLEAR RIBONUCLEOPROTEIN 87F-RELATED"/>
    <property type="match status" value="1"/>
</dbReference>
<dbReference type="PRINTS" id="PR00961">
    <property type="entry name" value="HUDSXLRNA"/>
</dbReference>
<reference evidence="6" key="1">
    <citation type="submission" date="2015-10" db="EMBL/GenBank/DDBJ databases">
        <title>Daphnia magna gene sets from two clonal populations assembled and annotated with EvidentialGene.</title>
        <authorList>
            <person name="Gilbert D."/>
            <person name="Podicheti R."/>
            <person name="Orsini L."/>
            <person name="Colbourne J."/>
            <person name="Pfrender M."/>
        </authorList>
    </citation>
    <scope>NUCLEOTIDE SEQUENCE</scope>
</reference>
<dbReference type="InterPro" id="IPR035979">
    <property type="entry name" value="RBD_domain_sf"/>
</dbReference>
<dbReference type="Gene3D" id="3.30.70.330">
    <property type="match status" value="2"/>
</dbReference>
<evidence type="ECO:0000313" key="7">
    <source>
        <dbReference type="EMBL" id="KZS05769.1"/>
    </source>
</evidence>
<feature type="domain" description="RRM" evidence="5">
    <location>
        <begin position="27"/>
        <end position="105"/>
    </location>
</feature>
<evidence type="ECO:0000259" key="5">
    <source>
        <dbReference type="PROSITE" id="PS50102"/>
    </source>
</evidence>
<dbReference type="GO" id="GO:0010629">
    <property type="term" value="P:negative regulation of gene expression"/>
    <property type="evidence" value="ECO:0007669"/>
    <property type="project" value="UniProtKB-ARBA"/>
</dbReference>
<dbReference type="InterPro" id="IPR052462">
    <property type="entry name" value="SLIRP/GR-RBP-like"/>
</dbReference>
<evidence type="ECO:0000313" key="6">
    <source>
        <dbReference type="EMBL" id="JAI94504.1"/>
    </source>
</evidence>
<reference evidence="6" key="2">
    <citation type="submission" date="2015-10" db="EMBL/GenBank/DDBJ databases">
        <authorList>
            <person name="Gilbert D.G."/>
        </authorList>
    </citation>
    <scope>NUCLEOTIDE SEQUENCE</scope>
</reference>
<dbReference type="OrthoDB" id="266020at2759"/>
<proteinExistence type="predicted"/>
<dbReference type="PROSITE" id="PS50102">
    <property type="entry name" value="RRM"/>
    <property type="match status" value="2"/>
</dbReference>
<dbReference type="EMBL" id="GDIP01228897">
    <property type="protein sequence ID" value="JAI94504.1"/>
    <property type="molecule type" value="Transcribed_RNA"/>
</dbReference>
<keyword evidence="1" id="KW-0677">Repeat</keyword>
<dbReference type="GO" id="GO:1990904">
    <property type="term" value="C:ribonucleoprotein complex"/>
    <property type="evidence" value="ECO:0007669"/>
    <property type="project" value="InterPro"/>
</dbReference>
<reference evidence="7 8" key="3">
    <citation type="submission" date="2016-03" db="EMBL/GenBank/DDBJ databases">
        <title>EvidentialGene: Evidence-directed Construction of Genes on Genomes.</title>
        <authorList>
            <person name="Gilbert D.G."/>
            <person name="Choi J.-H."/>
            <person name="Mockaitis K."/>
            <person name="Colbourne J."/>
            <person name="Pfrender M."/>
        </authorList>
    </citation>
    <scope>NUCLEOTIDE SEQUENCE [LARGE SCALE GENOMIC DNA]</scope>
    <source>
        <strain evidence="7 8">Xinb3</strain>
        <tissue evidence="7">Complete organism</tissue>
    </source>
</reference>
<dbReference type="STRING" id="35525.A0A0N7ZN80"/>
<dbReference type="SUPFAM" id="SSF54928">
    <property type="entry name" value="RNA-binding domain, RBD"/>
    <property type="match status" value="2"/>
</dbReference>
<sequence length="297" mass="32027">MASATGSDHTPSSSPNPGSSCDDSSRTNLIINYLPQNLTESELFKMFVTIGTVTNCKIMRDFRTGYSYGFGFVNYQKADDAIRAIQTLNGLQIQNKRIKVSYARPPGEDRKETNLYVTNLPRDVTEDELSNIFSAHGNIVQMNLLKDKITGMPRGVAFVRYDKREEAFAAIEHLNGTIPHGRTNPISVKIAEEHGKQKAAYFAGWEAGRQQARPVGNVGGQPQGGMVSHGGHGGGHGGRSGGGGHYNAGLPLASRPPNAPGFVHSSGMGQVRPDKGSNSSRYNPIGMGGGYNVYNWN</sequence>
<dbReference type="Proteomes" id="UP000076858">
    <property type="component" value="Unassembled WGS sequence"/>
</dbReference>
<keyword evidence="8" id="KW-1185">Reference proteome</keyword>
<dbReference type="InterPro" id="IPR012677">
    <property type="entry name" value="Nucleotide-bd_a/b_plait_sf"/>
</dbReference>
<protein>
    <submittedName>
        <fullName evidence="6">Sex lethal</fullName>
    </submittedName>
    <submittedName>
        <fullName evidence="7">Sex-lethal protein variant 2</fullName>
    </submittedName>
</protein>
<dbReference type="CDD" id="cd12651">
    <property type="entry name" value="RRM2_SXL"/>
    <property type="match status" value="1"/>
</dbReference>
<dbReference type="FunFam" id="3.30.70.330:FF:000871">
    <property type="entry name" value="Sex lethal"/>
    <property type="match status" value="1"/>
</dbReference>
<gene>
    <name evidence="7" type="ORF">APZ42_031015</name>
</gene>
<accession>A0A0N7ZN80</accession>
<dbReference type="GO" id="GO:0003729">
    <property type="term" value="F:mRNA binding"/>
    <property type="evidence" value="ECO:0007669"/>
    <property type="project" value="UniProtKB-ARBA"/>
</dbReference>
<feature type="domain" description="RRM" evidence="5">
    <location>
        <begin position="113"/>
        <end position="193"/>
    </location>
</feature>
<dbReference type="SMART" id="SM00360">
    <property type="entry name" value="RRM"/>
    <property type="match status" value="2"/>
</dbReference>
<name>A0A0N7ZN80_9CRUS</name>
<feature type="region of interest" description="Disordered" evidence="4">
    <location>
        <begin position="1"/>
        <end position="23"/>
    </location>
</feature>
<dbReference type="GO" id="GO:0005737">
    <property type="term" value="C:cytoplasm"/>
    <property type="evidence" value="ECO:0007669"/>
    <property type="project" value="UniProtKB-ARBA"/>
</dbReference>
<dbReference type="FunFam" id="3.30.70.330:FF:000383">
    <property type="entry name" value="Sex lethal, isoform D"/>
    <property type="match status" value="1"/>
</dbReference>
<organism evidence="6">
    <name type="scientific">Daphnia magna</name>
    <dbReference type="NCBI Taxonomy" id="35525"/>
    <lineage>
        <taxon>Eukaryota</taxon>
        <taxon>Metazoa</taxon>
        <taxon>Ecdysozoa</taxon>
        <taxon>Arthropoda</taxon>
        <taxon>Crustacea</taxon>
        <taxon>Branchiopoda</taxon>
        <taxon>Diplostraca</taxon>
        <taxon>Cladocera</taxon>
        <taxon>Anomopoda</taxon>
        <taxon>Daphniidae</taxon>
        <taxon>Daphnia</taxon>
    </lineage>
</organism>
<dbReference type="InterPro" id="IPR000504">
    <property type="entry name" value="RRM_dom"/>
</dbReference>
<dbReference type="InterPro" id="IPR002343">
    <property type="entry name" value="Hud_Sxl_RNA"/>
</dbReference>
<evidence type="ECO:0000256" key="3">
    <source>
        <dbReference type="PROSITE-ProRule" id="PRU00176"/>
    </source>
</evidence>
<evidence type="ECO:0000256" key="1">
    <source>
        <dbReference type="ARBA" id="ARBA00022737"/>
    </source>
</evidence>
<keyword evidence="2 3" id="KW-0694">RNA-binding</keyword>
<dbReference type="SMART" id="SM00361">
    <property type="entry name" value="RRM_1"/>
    <property type="match status" value="2"/>
</dbReference>
<dbReference type="Pfam" id="PF00076">
    <property type="entry name" value="RRM_1"/>
    <property type="match status" value="2"/>
</dbReference>
<dbReference type="GO" id="GO:0009967">
    <property type="term" value="P:positive regulation of signal transduction"/>
    <property type="evidence" value="ECO:0007669"/>
    <property type="project" value="UniProtKB-ARBA"/>
</dbReference>
<dbReference type="AlphaFoldDB" id="A0A0N7ZN80"/>
<evidence type="ECO:0000256" key="2">
    <source>
        <dbReference type="ARBA" id="ARBA00022884"/>
    </source>
</evidence>
<evidence type="ECO:0000256" key="4">
    <source>
        <dbReference type="SAM" id="MobiDB-lite"/>
    </source>
</evidence>